<feature type="compositionally biased region" description="Acidic residues" evidence="1">
    <location>
        <begin position="241"/>
        <end position="308"/>
    </location>
</feature>
<reference evidence="2" key="2">
    <citation type="submission" date="2021-04" db="EMBL/GenBank/DDBJ databases">
        <authorList>
            <person name="Gilroy R."/>
        </authorList>
    </citation>
    <scope>NUCLEOTIDE SEQUENCE</scope>
    <source>
        <strain evidence="2">ChiGjej1B1-98</strain>
    </source>
</reference>
<evidence type="ECO:0000313" key="2">
    <source>
        <dbReference type="EMBL" id="HIY65715.1"/>
    </source>
</evidence>
<dbReference type="InterPro" id="IPR021391">
    <property type="entry name" value="DUF3027"/>
</dbReference>
<feature type="compositionally biased region" description="Low complexity" evidence="1">
    <location>
        <begin position="114"/>
        <end position="142"/>
    </location>
</feature>
<comment type="caution">
    <text evidence="2">The sequence shown here is derived from an EMBL/GenBank/DDBJ whole genome shotgun (WGS) entry which is preliminary data.</text>
</comment>
<dbReference type="EMBL" id="DXDC01000159">
    <property type="protein sequence ID" value="HIY65715.1"/>
    <property type="molecule type" value="Genomic_DNA"/>
</dbReference>
<protein>
    <submittedName>
        <fullName evidence="2">DUF3027 domain-containing protein</fullName>
    </submittedName>
</protein>
<sequence length="308" mass="31806">MTSTPDPKAPKLFEDDAALASRGSTDVDSGSGTAVPGNAEAAGDGTPAAGPEADGAAEIGEAEGSNGVEASRDSASGQGAPGVTEEDVADEPGADTAATGGEGAEPDRKPEDTGAGSADSASPADSEQAVPAAAFEPVPATPTLEQLELAQRALDELAPAGAVGEVRDARQITEQVVEIRYASNLEAYPDWFWTASLATVDDQRPTILELALLPGENSLLAPQWVPWAERLADYLASKETEDVDGSDDEDDDFEDVDDSPYGDADDELFSPDDADDEDSDDDDEGDDDSGDDSDDDDSDDDDSDDDED</sequence>
<name>A0A9D1YVF3_9MICO</name>
<gene>
    <name evidence="2" type="ORF">H9830_05495</name>
</gene>
<organism evidence="2 3">
    <name type="scientific">Candidatus Agrococcus pullicola</name>
    <dbReference type="NCBI Taxonomy" id="2838429"/>
    <lineage>
        <taxon>Bacteria</taxon>
        <taxon>Bacillati</taxon>
        <taxon>Actinomycetota</taxon>
        <taxon>Actinomycetes</taxon>
        <taxon>Micrococcales</taxon>
        <taxon>Microbacteriaceae</taxon>
        <taxon>Agrococcus</taxon>
    </lineage>
</organism>
<reference evidence="2" key="1">
    <citation type="journal article" date="2021" name="PeerJ">
        <title>Extensive microbial diversity within the chicken gut microbiome revealed by metagenomics and culture.</title>
        <authorList>
            <person name="Gilroy R."/>
            <person name="Ravi A."/>
            <person name="Getino M."/>
            <person name="Pursley I."/>
            <person name="Horton D.L."/>
            <person name="Alikhan N.F."/>
            <person name="Baker D."/>
            <person name="Gharbi K."/>
            <person name="Hall N."/>
            <person name="Watson M."/>
            <person name="Adriaenssens E.M."/>
            <person name="Foster-Nyarko E."/>
            <person name="Jarju S."/>
            <person name="Secka A."/>
            <person name="Antonio M."/>
            <person name="Oren A."/>
            <person name="Chaudhuri R.R."/>
            <person name="La Ragione R."/>
            <person name="Hildebrand F."/>
            <person name="Pallen M.J."/>
        </authorList>
    </citation>
    <scope>NUCLEOTIDE SEQUENCE</scope>
    <source>
        <strain evidence="2">ChiGjej1B1-98</strain>
    </source>
</reference>
<proteinExistence type="predicted"/>
<feature type="region of interest" description="Disordered" evidence="1">
    <location>
        <begin position="238"/>
        <end position="308"/>
    </location>
</feature>
<feature type="compositionally biased region" description="Low complexity" evidence="1">
    <location>
        <begin position="39"/>
        <end position="64"/>
    </location>
</feature>
<feature type="compositionally biased region" description="Polar residues" evidence="1">
    <location>
        <begin position="22"/>
        <end position="32"/>
    </location>
</feature>
<accession>A0A9D1YVF3</accession>
<evidence type="ECO:0000313" key="3">
    <source>
        <dbReference type="Proteomes" id="UP000824005"/>
    </source>
</evidence>
<dbReference type="Proteomes" id="UP000824005">
    <property type="component" value="Unassembled WGS sequence"/>
</dbReference>
<evidence type="ECO:0000256" key="1">
    <source>
        <dbReference type="SAM" id="MobiDB-lite"/>
    </source>
</evidence>
<feature type="region of interest" description="Disordered" evidence="1">
    <location>
        <begin position="1"/>
        <end position="142"/>
    </location>
</feature>
<dbReference type="Pfam" id="PF11228">
    <property type="entry name" value="DUF3027"/>
    <property type="match status" value="1"/>
</dbReference>
<dbReference type="AlphaFoldDB" id="A0A9D1YVF3"/>
<feature type="compositionally biased region" description="Acidic residues" evidence="1">
    <location>
        <begin position="84"/>
        <end position="93"/>
    </location>
</feature>